<accession>A0A6G0TY00</accession>
<comment type="caution">
    <text evidence="1">The sequence shown here is derived from an EMBL/GenBank/DDBJ whole genome shotgun (WGS) entry which is preliminary data.</text>
</comment>
<dbReference type="EMBL" id="VYZN01000014">
    <property type="protein sequence ID" value="KAE9539819.1"/>
    <property type="molecule type" value="Genomic_DNA"/>
</dbReference>
<protein>
    <submittedName>
        <fullName evidence="1">Uncharacterized protein</fullName>
    </submittedName>
</protein>
<organism evidence="1 2">
    <name type="scientific">Aphis glycines</name>
    <name type="common">Soybean aphid</name>
    <dbReference type="NCBI Taxonomy" id="307491"/>
    <lineage>
        <taxon>Eukaryota</taxon>
        <taxon>Metazoa</taxon>
        <taxon>Ecdysozoa</taxon>
        <taxon>Arthropoda</taxon>
        <taxon>Hexapoda</taxon>
        <taxon>Insecta</taxon>
        <taxon>Pterygota</taxon>
        <taxon>Neoptera</taxon>
        <taxon>Paraneoptera</taxon>
        <taxon>Hemiptera</taxon>
        <taxon>Sternorrhyncha</taxon>
        <taxon>Aphidomorpha</taxon>
        <taxon>Aphidoidea</taxon>
        <taxon>Aphididae</taxon>
        <taxon>Aphidini</taxon>
        <taxon>Aphis</taxon>
        <taxon>Aphis</taxon>
    </lineage>
</organism>
<gene>
    <name evidence="1" type="ORF">AGLY_005071</name>
</gene>
<keyword evidence="2" id="KW-1185">Reference proteome</keyword>
<proteinExistence type="predicted"/>
<evidence type="ECO:0000313" key="2">
    <source>
        <dbReference type="Proteomes" id="UP000475862"/>
    </source>
</evidence>
<dbReference type="Proteomes" id="UP000475862">
    <property type="component" value="Unassembled WGS sequence"/>
</dbReference>
<dbReference type="AlphaFoldDB" id="A0A6G0TY00"/>
<reference evidence="1 2" key="1">
    <citation type="submission" date="2019-08" db="EMBL/GenBank/DDBJ databases">
        <title>The genome of the soybean aphid Biotype 1, its phylome, world population structure and adaptation to the North American continent.</title>
        <authorList>
            <person name="Giordano R."/>
            <person name="Donthu R.K."/>
            <person name="Hernandez A.G."/>
            <person name="Wright C.L."/>
            <person name="Zimin A.V."/>
        </authorList>
    </citation>
    <scope>NUCLEOTIDE SEQUENCE [LARGE SCALE GENOMIC DNA]</scope>
    <source>
        <tissue evidence="1">Whole aphids</tissue>
    </source>
</reference>
<evidence type="ECO:0000313" key="1">
    <source>
        <dbReference type="EMBL" id="KAE9539819.1"/>
    </source>
</evidence>
<sequence length="430" mass="48934">MVKQEKHVQFDQHIRFTFNRIPSKEKCRGAMYLPPYGCPCMGTGSIDFSKKVMCHIKGNMKASSPYLVNLEPKDIPPECEVIVYGRAPIDENSVLKVYEVYLKSLTDLNKPVILSLLRTKSFLGWVKLLKANGNTKDTNVLCDFAKQHKIQNGEYSEDVVKYIIPYLKQLKYRSDFIIGVAVDPHLLSVITNERYYSKTVMCVFEGVGYNDCDKDLIKLDPKDIPCECELIAYGSFSIDDSSVIDVDETLLKSVTDINKPVLVLMSRVNAYIDWIKILGPDGNFNETKILCDFAKKHNIQGYILDTLSPDMHTPIDESVAKNVIPYIKQLKLCECNPKLIIGITIYTVPVAMKDPTIYNFEVLNEIVDFYEIQTYELNTNCDPKLYNGLTPITKTDPQDPNYLYSMGKFARDQKSGINVVMLDLDDINND</sequence>
<name>A0A6G0TY00_APHGL</name>
<dbReference type="OrthoDB" id="6623809at2759"/>